<dbReference type="Proteomes" id="UP000295087">
    <property type="component" value="Unassembled WGS sequence"/>
</dbReference>
<keyword evidence="1" id="KW-0378">Hydrolase</keyword>
<protein>
    <submittedName>
        <fullName evidence="1">Putative metal-dependent hydrolase</fullName>
    </submittedName>
</protein>
<accession>A0A4R6PJ67</accession>
<dbReference type="InterPro" id="IPR016516">
    <property type="entry name" value="UCP07580"/>
</dbReference>
<dbReference type="Pfam" id="PF10118">
    <property type="entry name" value="Metal_hydrol"/>
    <property type="match status" value="1"/>
</dbReference>
<dbReference type="PANTHER" id="PTHR39456:SF1">
    <property type="entry name" value="METAL-DEPENDENT HYDROLASE"/>
    <property type="match status" value="1"/>
</dbReference>
<evidence type="ECO:0000313" key="1">
    <source>
        <dbReference type="EMBL" id="TDP37945.1"/>
    </source>
</evidence>
<dbReference type="AlphaFoldDB" id="A0A4R6PJ67"/>
<organism evidence="1 2">
    <name type="scientific">Nocardia ignorata</name>
    <dbReference type="NCBI Taxonomy" id="145285"/>
    <lineage>
        <taxon>Bacteria</taxon>
        <taxon>Bacillati</taxon>
        <taxon>Actinomycetota</taxon>
        <taxon>Actinomycetes</taxon>
        <taxon>Mycobacteriales</taxon>
        <taxon>Nocardiaceae</taxon>
        <taxon>Nocardia</taxon>
    </lineage>
</organism>
<dbReference type="PANTHER" id="PTHR39456">
    <property type="entry name" value="METAL-DEPENDENT HYDROLASE"/>
    <property type="match status" value="1"/>
</dbReference>
<dbReference type="EMBL" id="SNXK01000004">
    <property type="protein sequence ID" value="TDP37945.1"/>
    <property type="molecule type" value="Genomic_DNA"/>
</dbReference>
<gene>
    <name evidence="1" type="ORF">DFR75_104297</name>
</gene>
<name>A0A4R6PJ67_NOCIG</name>
<comment type="caution">
    <text evidence="1">The sequence shown here is derived from an EMBL/GenBank/DDBJ whole genome shotgun (WGS) entry which is preliminary data.</text>
</comment>
<reference evidence="1 2" key="1">
    <citation type="submission" date="2019-03" db="EMBL/GenBank/DDBJ databases">
        <title>Genomic Encyclopedia of Type Strains, Phase IV (KMG-IV): sequencing the most valuable type-strain genomes for metagenomic binning, comparative biology and taxonomic classification.</title>
        <authorList>
            <person name="Goeker M."/>
        </authorList>
    </citation>
    <scope>NUCLEOTIDE SEQUENCE [LARGE SCALE GENOMIC DNA]</scope>
    <source>
        <strain evidence="1 2">DSM 44496</strain>
    </source>
</reference>
<dbReference type="GO" id="GO:0016787">
    <property type="term" value="F:hydrolase activity"/>
    <property type="evidence" value="ECO:0007669"/>
    <property type="project" value="UniProtKB-KW"/>
</dbReference>
<proteinExistence type="predicted"/>
<evidence type="ECO:0000313" key="2">
    <source>
        <dbReference type="Proteomes" id="UP000295087"/>
    </source>
</evidence>
<keyword evidence="2" id="KW-1185">Reference proteome</keyword>
<sequence length="393" mass="44017">MLISAPVRPINSTAAATIRRVASASSPGGLPPHPRLRATRWTLAQALVTADSVKVIIQTNVQSYDYLTQPSGGRTGARPNNEVLTVTELHVRKMDFAFADYDVPFLWNPQNPAFSSMANAVSFLAIGFEKMIVQLINQAKPQITDPEVAEEADAFMRQEGQHSTAHRQHVKGLIRRYPGLQQTLDAVIREFDELTASTPVKYRLAYTADLEATFTPVFKLMLDNDSTLFAPGDDRVASLFIWHFVEEVEHRSSALIIFNSVVNSELYRMRVAPSVFRHVLRVIRVACAGFNEHVPLKDRQVDALSMFASYRNQQTLRRLLPGLRPADNGTMPRAFDDLGLKEQLVALGGIIRSQTPGHNPAHEKLPDLAGEWFRRYDEGYDVTRWYTADSVSS</sequence>